<accession>A0A4R2INH9</accession>
<evidence type="ECO:0000313" key="1">
    <source>
        <dbReference type="EMBL" id="TCO45916.1"/>
    </source>
</evidence>
<organism evidence="1 2">
    <name type="scientific">Actinocrispum wychmicini</name>
    <dbReference type="NCBI Taxonomy" id="1213861"/>
    <lineage>
        <taxon>Bacteria</taxon>
        <taxon>Bacillati</taxon>
        <taxon>Actinomycetota</taxon>
        <taxon>Actinomycetes</taxon>
        <taxon>Pseudonocardiales</taxon>
        <taxon>Pseudonocardiaceae</taxon>
        <taxon>Actinocrispum</taxon>
    </lineage>
</organism>
<dbReference type="SUPFAM" id="SSF69118">
    <property type="entry name" value="AhpD-like"/>
    <property type="match status" value="1"/>
</dbReference>
<name>A0A4R2INH9_9PSEU</name>
<evidence type="ECO:0008006" key="3">
    <source>
        <dbReference type="Google" id="ProtNLM"/>
    </source>
</evidence>
<dbReference type="EMBL" id="SLWS01000020">
    <property type="protein sequence ID" value="TCO45916.1"/>
    <property type="molecule type" value="Genomic_DNA"/>
</dbReference>
<dbReference type="InterPro" id="IPR029032">
    <property type="entry name" value="AhpD-like"/>
</dbReference>
<reference evidence="1 2" key="1">
    <citation type="submission" date="2019-03" db="EMBL/GenBank/DDBJ databases">
        <title>Genomic Encyclopedia of Type Strains, Phase IV (KMG-IV): sequencing the most valuable type-strain genomes for metagenomic binning, comparative biology and taxonomic classification.</title>
        <authorList>
            <person name="Goeker M."/>
        </authorList>
    </citation>
    <scope>NUCLEOTIDE SEQUENCE [LARGE SCALE GENOMIC DNA]</scope>
    <source>
        <strain evidence="1 2">DSM 45934</strain>
    </source>
</reference>
<comment type="caution">
    <text evidence="1">The sequence shown here is derived from an EMBL/GenBank/DDBJ whole genome shotgun (WGS) entry which is preliminary data.</text>
</comment>
<gene>
    <name evidence="1" type="ORF">EV192_120102</name>
</gene>
<dbReference type="AlphaFoldDB" id="A0A4R2INH9"/>
<dbReference type="Gene3D" id="1.20.1290.10">
    <property type="entry name" value="AhpD-like"/>
    <property type="match status" value="1"/>
</dbReference>
<keyword evidence="2" id="KW-1185">Reference proteome</keyword>
<protein>
    <recommendedName>
        <fullName evidence="3">Alkylhydroperoxidase family enzyme</fullName>
    </recommendedName>
</protein>
<dbReference type="Proteomes" id="UP000295680">
    <property type="component" value="Unassembled WGS sequence"/>
</dbReference>
<sequence length="149" mass="15937">MRSATADADLDGCTRAILVAACASAFGDAYCWLAWGSRLADATDDRVAAALLRGDDEALTPSERTLAAWVRQLARDPNRTTADDVQTMRDTGLSDSQIFAVTVFVALRLAFSTINDAIGVLPDAALRTTAPEAVRVEPNTVDLGNREHE</sequence>
<proteinExistence type="predicted"/>
<evidence type="ECO:0000313" key="2">
    <source>
        <dbReference type="Proteomes" id="UP000295680"/>
    </source>
</evidence>